<proteinExistence type="predicted"/>
<accession>A0A1G8WCR3</accession>
<keyword evidence="3" id="KW-1185">Reference proteome</keyword>
<dbReference type="EMBL" id="FNFF01000002">
    <property type="protein sequence ID" value="SDJ75907.1"/>
    <property type="molecule type" value="Genomic_DNA"/>
</dbReference>
<feature type="transmembrane region" description="Helical" evidence="1">
    <location>
        <begin position="12"/>
        <end position="30"/>
    </location>
</feature>
<keyword evidence="1" id="KW-1133">Transmembrane helix</keyword>
<evidence type="ECO:0000313" key="3">
    <source>
        <dbReference type="Proteomes" id="UP000199155"/>
    </source>
</evidence>
<dbReference type="Proteomes" id="UP000199155">
    <property type="component" value="Unassembled WGS sequence"/>
</dbReference>
<name>A0A1G8WCR3_9ACTN</name>
<reference evidence="2 3" key="1">
    <citation type="submission" date="2016-10" db="EMBL/GenBank/DDBJ databases">
        <authorList>
            <person name="de Groot N.N."/>
        </authorList>
    </citation>
    <scope>NUCLEOTIDE SEQUENCE [LARGE SCALE GENOMIC DNA]</scope>
    <source>
        <strain evidence="2 3">CGMCC 4.5727</strain>
    </source>
</reference>
<evidence type="ECO:0000313" key="2">
    <source>
        <dbReference type="EMBL" id="SDJ75907.1"/>
    </source>
</evidence>
<dbReference type="AlphaFoldDB" id="A0A1G8WCR3"/>
<organism evidence="2 3">
    <name type="scientific">Streptomyces indicus</name>
    <dbReference type="NCBI Taxonomy" id="417292"/>
    <lineage>
        <taxon>Bacteria</taxon>
        <taxon>Bacillati</taxon>
        <taxon>Actinomycetota</taxon>
        <taxon>Actinomycetes</taxon>
        <taxon>Kitasatosporales</taxon>
        <taxon>Streptomycetaceae</taxon>
        <taxon>Streptomyces</taxon>
    </lineage>
</organism>
<keyword evidence="1" id="KW-0812">Transmembrane</keyword>
<evidence type="ECO:0000256" key="1">
    <source>
        <dbReference type="SAM" id="Phobius"/>
    </source>
</evidence>
<gene>
    <name evidence="2" type="ORF">SAMN05421806_102375</name>
</gene>
<sequence>MGRLPAPLRVPLVTGLAMVLIVGAGVLVLGPGEDEGGHLAANRAQLKRACGGLLPYEELRGLVPDDVPGEVLAYGAQLTPDEESRALLHCEVTWPDHGGVSVEAAPLLSELPEPLSVAAGELLPGPSSEGYEARGVTGRAGEQAPTWLVAECPEGLGTRAREVPGMYVTVSVDRFGAGAEKSGGKADALRELRTGVAVANALSRAQKCGSEALALPDAVVDTYEAEVTSEPDGSNIQVQGVDIPGLGLAKCRGLAKGLPGTWSVAGDLQESRLLSVCDATQRGRGGETDEPELEEGEVFYVSAASWAGPLRESAWHGDHEDAGVALWATARCAAGPTLHRVAVTLEYDDPYADEYGDETPLTKEQRARYERQTRKALDAYLADPGGWPRQQRCHDTHVLGKAEAAL</sequence>
<keyword evidence="1" id="KW-0472">Membrane</keyword>
<dbReference type="RefSeq" id="WP_093608136.1">
    <property type="nucleotide sequence ID" value="NZ_FNFF01000002.1"/>
</dbReference>
<dbReference type="OrthoDB" id="4188441at2"/>
<protein>
    <submittedName>
        <fullName evidence="2">Uncharacterized protein</fullName>
    </submittedName>
</protein>
<dbReference type="STRING" id="417292.SAMN05421806_102375"/>